<gene>
    <name evidence="2" type="ORF">BVH74_11475</name>
</gene>
<evidence type="ECO:0000313" key="3">
    <source>
        <dbReference type="Proteomes" id="UP000243488"/>
    </source>
</evidence>
<accession>A0A1V0B6C2</accession>
<dbReference type="PROSITE" id="PS51257">
    <property type="entry name" value="PROKAR_LIPOPROTEIN"/>
    <property type="match status" value="1"/>
</dbReference>
<dbReference type="Pfam" id="PF11279">
    <property type="entry name" value="DUF3080"/>
    <property type="match status" value="1"/>
</dbReference>
<sequence length="357" mass="40124">MKSLIALLSLALLLTGCDVGAPASRQMDNYLTRLGRVLEQPVSHFDSRHLSHYRMPERRERVQTVAEQRLSLLDLVVESRHCHALQQRISERNSSLGRLMPASHRLAHEGQLLQALDECLLVIADDPRRSELKTQLEDIGAAKRASLPAVFWNALNASSEFEYYLRFADQPLPPDPSISDTLALQALAELSGIGQALPEQLPPSREVLDPLFQALQRSSRSGQLIHSLARLNHTLNQASTMLESPRAARLCPLGQPTPQSRILFNVFVTYYAGEIQPLLAQAQRLGQPWQQQLTHLREVPEIPPATAAYLQRLSGHEQALWESFQASVQRHNQAWLQVLERCQLQPGQPGWEAARNE</sequence>
<evidence type="ECO:0000313" key="2">
    <source>
        <dbReference type="EMBL" id="AQZ95334.1"/>
    </source>
</evidence>
<organism evidence="2 3">
    <name type="scientific">Halopseudomonas phragmitis</name>
    <dbReference type="NCBI Taxonomy" id="1931241"/>
    <lineage>
        <taxon>Bacteria</taxon>
        <taxon>Pseudomonadati</taxon>
        <taxon>Pseudomonadota</taxon>
        <taxon>Gammaproteobacteria</taxon>
        <taxon>Pseudomonadales</taxon>
        <taxon>Pseudomonadaceae</taxon>
        <taxon>Halopseudomonas</taxon>
    </lineage>
</organism>
<feature type="chain" id="PRO_5012685459" description="DUF3080 domain-containing protein" evidence="1">
    <location>
        <begin position="24"/>
        <end position="357"/>
    </location>
</feature>
<dbReference type="Proteomes" id="UP000243488">
    <property type="component" value="Chromosome"/>
</dbReference>
<dbReference type="KEGG" id="ppha:BVH74_11475"/>
<dbReference type="EMBL" id="CP020100">
    <property type="protein sequence ID" value="AQZ95334.1"/>
    <property type="molecule type" value="Genomic_DNA"/>
</dbReference>
<proteinExistence type="predicted"/>
<dbReference type="AlphaFoldDB" id="A0A1V0B6C2"/>
<name>A0A1V0B6C2_9GAMM</name>
<feature type="signal peptide" evidence="1">
    <location>
        <begin position="1"/>
        <end position="23"/>
    </location>
</feature>
<dbReference type="STRING" id="1931241.BVH74_11475"/>
<keyword evidence="3" id="KW-1185">Reference proteome</keyword>
<keyword evidence="1" id="KW-0732">Signal</keyword>
<protein>
    <recommendedName>
        <fullName evidence="4">DUF3080 domain-containing protein</fullName>
    </recommendedName>
</protein>
<reference evidence="2 3" key="1">
    <citation type="submission" date="2017-03" db="EMBL/GenBank/DDBJ databases">
        <title>Complete genome sequence of the novel DNRA strain Pseudomonas sp. S-6-2 isolated from Chinese polluted river sediment. Journal of Biotechnology.</title>
        <authorList>
            <person name="Li J."/>
            <person name="Xiang F."/>
            <person name="Wang L."/>
            <person name="Xi L."/>
            <person name="Liu J."/>
        </authorList>
    </citation>
    <scope>NUCLEOTIDE SEQUENCE [LARGE SCALE GENOMIC DNA]</scope>
    <source>
        <strain evidence="2 3">S-6-2</strain>
    </source>
</reference>
<dbReference type="InterPro" id="IPR021431">
    <property type="entry name" value="DUF3080"/>
</dbReference>
<dbReference type="RefSeq" id="WP_080050202.1">
    <property type="nucleotide sequence ID" value="NZ_CP020100.1"/>
</dbReference>
<evidence type="ECO:0000256" key="1">
    <source>
        <dbReference type="SAM" id="SignalP"/>
    </source>
</evidence>
<evidence type="ECO:0008006" key="4">
    <source>
        <dbReference type="Google" id="ProtNLM"/>
    </source>
</evidence>